<organism evidence="1 2">
    <name type="scientific">Bugula neritina</name>
    <name type="common">Brown bryozoan</name>
    <name type="synonym">Sertularia neritina</name>
    <dbReference type="NCBI Taxonomy" id="10212"/>
    <lineage>
        <taxon>Eukaryota</taxon>
        <taxon>Metazoa</taxon>
        <taxon>Spiralia</taxon>
        <taxon>Lophotrochozoa</taxon>
        <taxon>Bryozoa</taxon>
        <taxon>Gymnolaemata</taxon>
        <taxon>Cheilostomatida</taxon>
        <taxon>Flustrina</taxon>
        <taxon>Buguloidea</taxon>
        <taxon>Bugulidae</taxon>
        <taxon>Bugula</taxon>
    </lineage>
</organism>
<dbReference type="EMBL" id="VXIV02000167">
    <property type="protein sequence ID" value="KAF6040173.1"/>
    <property type="molecule type" value="Genomic_DNA"/>
</dbReference>
<keyword evidence="2" id="KW-1185">Reference proteome</keyword>
<sequence length="73" mass="8453">MNSDYSVQSELDQDLGRNECFQSPLQQLLTDYYIQFDWGTCMACVERLEKLSNWVTFLLNATELAGVTCYTKI</sequence>
<protein>
    <submittedName>
        <fullName evidence="1">Uncharacterized protein</fullName>
    </submittedName>
</protein>
<reference evidence="1" key="1">
    <citation type="submission" date="2020-06" db="EMBL/GenBank/DDBJ databases">
        <title>Draft genome of Bugula neritina, a colonial animal packing powerful symbionts and potential medicines.</title>
        <authorList>
            <person name="Rayko M."/>
        </authorList>
    </citation>
    <scope>NUCLEOTIDE SEQUENCE [LARGE SCALE GENOMIC DNA]</scope>
    <source>
        <strain evidence="1">Kwan_BN1</strain>
    </source>
</reference>
<evidence type="ECO:0000313" key="1">
    <source>
        <dbReference type="EMBL" id="KAF6040173.1"/>
    </source>
</evidence>
<evidence type="ECO:0000313" key="2">
    <source>
        <dbReference type="Proteomes" id="UP000593567"/>
    </source>
</evidence>
<gene>
    <name evidence="1" type="ORF">EB796_001499</name>
</gene>
<dbReference type="AlphaFoldDB" id="A0A7J7KQ36"/>
<proteinExistence type="predicted"/>
<accession>A0A7J7KQ36</accession>
<name>A0A7J7KQ36_BUGNE</name>
<dbReference type="Proteomes" id="UP000593567">
    <property type="component" value="Unassembled WGS sequence"/>
</dbReference>
<comment type="caution">
    <text evidence="1">The sequence shown here is derived from an EMBL/GenBank/DDBJ whole genome shotgun (WGS) entry which is preliminary data.</text>
</comment>